<dbReference type="EMBL" id="AFZX01000020">
    <property type="protein sequence ID" value="EHL08506.1"/>
    <property type="molecule type" value="Genomic_DNA"/>
</dbReference>
<gene>
    <name evidence="1" type="ORF">HMPREF0322_00818</name>
</gene>
<name>G9XIP2_DESHA</name>
<dbReference type="Proteomes" id="UP000004416">
    <property type="component" value="Unassembled WGS sequence"/>
</dbReference>
<evidence type="ECO:0000313" key="2">
    <source>
        <dbReference type="Proteomes" id="UP000004416"/>
    </source>
</evidence>
<evidence type="ECO:0008006" key="3">
    <source>
        <dbReference type="Google" id="ProtNLM"/>
    </source>
</evidence>
<dbReference type="RefSeq" id="WP_005809318.1">
    <property type="nucleotide sequence ID" value="NZ_JH414450.1"/>
</dbReference>
<dbReference type="Gene3D" id="3.30.920.30">
    <property type="entry name" value="Hypothetical protein"/>
    <property type="match status" value="1"/>
</dbReference>
<organism evidence="1 2">
    <name type="scientific">Desulfitobacterium hafniense DP7</name>
    <dbReference type="NCBI Taxonomy" id="537010"/>
    <lineage>
        <taxon>Bacteria</taxon>
        <taxon>Bacillati</taxon>
        <taxon>Bacillota</taxon>
        <taxon>Clostridia</taxon>
        <taxon>Eubacteriales</taxon>
        <taxon>Desulfitobacteriaceae</taxon>
        <taxon>Desulfitobacterium</taxon>
    </lineage>
</organism>
<reference evidence="1 2" key="1">
    <citation type="submission" date="2011-08" db="EMBL/GenBank/DDBJ databases">
        <authorList>
            <person name="Weinstock G."/>
            <person name="Sodergren E."/>
            <person name="Clifton S."/>
            <person name="Fulton L."/>
            <person name="Fulton B."/>
            <person name="Courtney L."/>
            <person name="Fronick C."/>
            <person name="Harrison M."/>
            <person name="Strong C."/>
            <person name="Farmer C."/>
            <person name="Delahaunty K."/>
            <person name="Markovic C."/>
            <person name="Hall O."/>
            <person name="Minx P."/>
            <person name="Tomlinson C."/>
            <person name="Mitreva M."/>
            <person name="Hou S."/>
            <person name="Chen J."/>
            <person name="Wollam A."/>
            <person name="Pepin K.H."/>
            <person name="Johnson M."/>
            <person name="Bhonagiri V."/>
            <person name="Zhang X."/>
            <person name="Suruliraj S."/>
            <person name="Warren W."/>
            <person name="Chinwalla A."/>
            <person name="Mardis E.R."/>
            <person name="Wilson R.K."/>
        </authorList>
    </citation>
    <scope>NUCLEOTIDE SEQUENCE [LARGE SCALE GENOMIC DNA]</scope>
    <source>
        <strain evidence="1 2">DP7</strain>
    </source>
</reference>
<accession>G9XIP2</accession>
<proteinExistence type="predicted"/>
<sequence>MAPKFGDLKRFCDKNGWIMVRNRDHWYYEKVLNDGTLLRAKISHAVSKEIPQNLWDRILRKQLHITEKDFWKGL</sequence>
<dbReference type="InterPro" id="IPR038570">
    <property type="entry name" value="HicA_sf"/>
</dbReference>
<dbReference type="AlphaFoldDB" id="G9XIP2"/>
<comment type="caution">
    <text evidence="1">The sequence shown here is derived from an EMBL/GenBank/DDBJ whole genome shotgun (WGS) entry which is preliminary data.</text>
</comment>
<dbReference type="PATRIC" id="fig|537010.4.peg.751"/>
<evidence type="ECO:0000313" key="1">
    <source>
        <dbReference type="EMBL" id="EHL08506.1"/>
    </source>
</evidence>
<protein>
    <recommendedName>
        <fullName evidence="3">Toxin-antitoxin system, toxin component, HicA family</fullName>
    </recommendedName>
</protein>
<dbReference type="HOGENOM" id="CLU_2717143_0_0_9"/>